<dbReference type="GO" id="GO:0003677">
    <property type="term" value="F:DNA binding"/>
    <property type="evidence" value="ECO:0007669"/>
    <property type="project" value="InterPro"/>
</dbReference>
<dbReference type="InterPro" id="IPR036388">
    <property type="entry name" value="WH-like_DNA-bd_sf"/>
</dbReference>
<keyword evidence="1" id="KW-0547">Nucleotide-binding</keyword>
<dbReference type="PROSITE" id="PS50043">
    <property type="entry name" value="HTH_LUXR_2"/>
    <property type="match status" value="1"/>
</dbReference>
<dbReference type="GO" id="GO:0005737">
    <property type="term" value="C:cytoplasm"/>
    <property type="evidence" value="ECO:0007669"/>
    <property type="project" value="TreeGrafter"/>
</dbReference>
<dbReference type="GO" id="GO:0004016">
    <property type="term" value="F:adenylate cyclase activity"/>
    <property type="evidence" value="ECO:0007669"/>
    <property type="project" value="TreeGrafter"/>
</dbReference>
<dbReference type="PANTHER" id="PTHR16305">
    <property type="entry name" value="TESTICULAR SOLUBLE ADENYLYL CYCLASE"/>
    <property type="match status" value="1"/>
</dbReference>
<dbReference type="SMART" id="SM00421">
    <property type="entry name" value="HTH_LUXR"/>
    <property type="match status" value="1"/>
</dbReference>
<evidence type="ECO:0000313" key="5">
    <source>
        <dbReference type="Proteomes" id="UP001143474"/>
    </source>
</evidence>
<feature type="domain" description="HTH luxR-type" evidence="3">
    <location>
        <begin position="849"/>
        <end position="914"/>
    </location>
</feature>
<dbReference type="InterPro" id="IPR027417">
    <property type="entry name" value="P-loop_NTPase"/>
</dbReference>
<proteinExistence type="predicted"/>
<dbReference type="InterPro" id="IPR016032">
    <property type="entry name" value="Sig_transdc_resp-reg_C-effctor"/>
</dbReference>
<organism evidence="4 5">
    <name type="scientific">Streptosporangium carneum</name>
    <dbReference type="NCBI Taxonomy" id="47481"/>
    <lineage>
        <taxon>Bacteria</taxon>
        <taxon>Bacillati</taxon>
        <taxon>Actinomycetota</taxon>
        <taxon>Actinomycetes</taxon>
        <taxon>Streptosporangiales</taxon>
        <taxon>Streptosporangiaceae</taxon>
        <taxon>Streptosporangium</taxon>
    </lineage>
</organism>
<evidence type="ECO:0000256" key="1">
    <source>
        <dbReference type="ARBA" id="ARBA00022741"/>
    </source>
</evidence>
<reference evidence="4" key="2">
    <citation type="submission" date="2023-01" db="EMBL/GenBank/DDBJ databases">
        <authorList>
            <person name="Sun Q."/>
            <person name="Evtushenko L."/>
        </authorList>
    </citation>
    <scope>NUCLEOTIDE SEQUENCE</scope>
    <source>
        <strain evidence="4">VKM Ac-2007</strain>
    </source>
</reference>
<gene>
    <name evidence="4" type="ORF">GCM10017600_85260</name>
</gene>
<dbReference type="AlphaFoldDB" id="A0A9W6ICD6"/>
<comment type="caution">
    <text evidence="4">The sequence shown here is derived from an EMBL/GenBank/DDBJ whole genome shotgun (WGS) entry which is preliminary data.</text>
</comment>
<protein>
    <submittedName>
        <fullName evidence="4">Helix-turn-helix transcriptional regulator</fullName>
    </submittedName>
</protein>
<dbReference type="Gene3D" id="1.10.10.10">
    <property type="entry name" value="Winged helix-like DNA-binding domain superfamily/Winged helix DNA-binding domain"/>
    <property type="match status" value="1"/>
</dbReference>
<accession>A0A9W6ICD6</accession>
<evidence type="ECO:0000259" key="3">
    <source>
        <dbReference type="PROSITE" id="PS50043"/>
    </source>
</evidence>
<dbReference type="InterPro" id="IPR041664">
    <property type="entry name" value="AAA_16"/>
</dbReference>
<sequence>MSGDPLPGLRGRHRERETLGRLVEGVRTGQSGVLVLRGEAGIGKTALLDHLCDRASGCQVARAAGVESEMELAFAGLHQLCAPFLDRLPQLPDPQADALRTAFGLRGGAAPDRFLIGLAVLTLLSKVAEERPLICVVDDTQWLDRASEQVLAFVARRLAAESVAMVFAVREPGDDKNLAALPELTVRGLGPDDSRALLEWAQPGPLDERVRDRLVAETRGNPLALLELPRGLPVEELAGGFGPARWPEVSAGIEESFRRRIEAFPDQTQALLLVAAADPLGDPLLLWRAADRLGIGPAAADPARTDGLLTIGERVVFRHPLVRTVVYRSAQAADRRAAHLALAEATGRDTDPARRAWHLAAAAEGPDEEVAAELERSAGQAQARGGLAAAASFLRRAVTLTADPARRADRALTAAEASLQAGVFNAALGLLATAEAVPLEDLQRARVNLLRAQAQYWQSRGGEGPLLLLRAAETLEPLDPRLARKTYLDAWSAALFAGAMTRGTSLAEISRKALAARRPEGPPQAADLLLDGLSLALTDGRDAAAPLLRRAADSFGDGSAATIQEVVRSTAAAVMVWDYEAWVTPLTHQVRVARESGALSVLPVALDVLAQALCLGGDLRGAALLTAEAGAVTQATGSQVVSYGGIMLAGLRGREAEARRLINATIPEATAAGQGCAVQYARWATAILCNGLGRYEEALTAAQQGGDDAPELFVSDWTTIELVEAAARAGRPEAARAALERLAEGTAAAGTDWGLGVEARLRALLSDGAAADRLYREAIERLSPTRVRPELARAHLLYGEWLRRANRRVAARDHLRLALEMFGEIRMDAFAERARRELAAAGERVRRRRVDAFDELTAQEAEIALLAVAGRSNPEIGAQLFLSPRTVEWHLRKVFMKLGVSSRRELASALNETGRAAESA</sequence>
<keyword evidence="5" id="KW-1185">Reference proteome</keyword>
<dbReference type="RefSeq" id="WP_271223336.1">
    <property type="nucleotide sequence ID" value="NZ_BAAAVD010000056.1"/>
</dbReference>
<dbReference type="InterPro" id="IPR011990">
    <property type="entry name" value="TPR-like_helical_dom_sf"/>
</dbReference>
<dbReference type="PANTHER" id="PTHR16305:SF35">
    <property type="entry name" value="TRANSCRIPTIONAL ACTIVATOR DOMAIN"/>
    <property type="match status" value="1"/>
</dbReference>
<dbReference type="GO" id="GO:0006355">
    <property type="term" value="P:regulation of DNA-templated transcription"/>
    <property type="evidence" value="ECO:0007669"/>
    <property type="project" value="InterPro"/>
</dbReference>
<dbReference type="CDD" id="cd06170">
    <property type="entry name" value="LuxR_C_like"/>
    <property type="match status" value="1"/>
</dbReference>
<dbReference type="EMBL" id="BSEV01000042">
    <property type="protein sequence ID" value="GLK15113.1"/>
    <property type="molecule type" value="Genomic_DNA"/>
</dbReference>
<name>A0A9W6ICD6_9ACTN</name>
<evidence type="ECO:0000313" key="4">
    <source>
        <dbReference type="EMBL" id="GLK15113.1"/>
    </source>
</evidence>
<dbReference type="Proteomes" id="UP001143474">
    <property type="component" value="Unassembled WGS sequence"/>
</dbReference>
<dbReference type="SUPFAM" id="SSF52540">
    <property type="entry name" value="P-loop containing nucleoside triphosphate hydrolases"/>
    <property type="match status" value="1"/>
</dbReference>
<dbReference type="GO" id="GO:0005524">
    <property type="term" value="F:ATP binding"/>
    <property type="evidence" value="ECO:0007669"/>
    <property type="project" value="UniProtKB-KW"/>
</dbReference>
<dbReference type="InterPro" id="IPR000792">
    <property type="entry name" value="Tscrpt_reg_LuxR_C"/>
</dbReference>
<evidence type="ECO:0000256" key="2">
    <source>
        <dbReference type="ARBA" id="ARBA00022840"/>
    </source>
</evidence>
<dbReference type="Pfam" id="PF13191">
    <property type="entry name" value="AAA_16"/>
    <property type="match status" value="1"/>
</dbReference>
<dbReference type="Pfam" id="PF00196">
    <property type="entry name" value="GerE"/>
    <property type="match status" value="1"/>
</dbReference>
<keyword evidence="2" id="KW-0067">ATP-binding</keyword>
<reference evidence="4" key="1">
    <citation type="journal article" date="2014" name="Int. J. Syst. Evol. Microbiol.">
        <title>Complete genome sequence of Corynebacterium casei LMG S-19264T (=DSM 44701T), isolated from a smear-ripened cheese.</title>
        <authorList>
            <consortium name="US DOE Joint Genome Institute (JGI-PGF)"/>
            <person name="Walter F."/>
            <person name="Albersmeier A."/>
            <person name="Kalinowski J."/>
            <person name="Ruckert C."/>
        </authorList>
    </citation>
    <scope>NUCLEOTIDE SEQUENCE</scope>
    <source>
        <strain evidence="4">VKM Ac-2007</strain>
    </source>
</reference>
<dbReference type="PRINTS" id="PR00038">
    <property type="entry name" value="HTHLUXR"/>
</dbReference>
<dbReference type="SUPFAM" id="SSF48452">
    <property type="entry name" value="TPR-like"/>
    <property type="match status" value="1"/>
</dbReference>
<dbReference type="Gene3D" id="3.40.50.300">
    <property type="entry name" value="P-loop containing nucleotide triphosphate hydrolases"/>
    <property type="match status" value="1"/>
</dbReference>
<dbReference type="SUPFAM" id="SSF46894">
    <property type="entry name" value="C-terminal effector domain of the bipartite response regulators"/>
    <property type="match status" value="1"/>
</dbReference>